<dbReference type="InParanoid" id="G2QH54"/>
<protein>
    <recommendedName>
        <fullName evidence="2">Cupin type-2 domain-containing protein</fullName>
    </recommendedName>
</protein>
<evidence type="ECO:0000313" key="3">
    <source>
        <dbReference type="EMBL" id="AEO58714.1"/>
    </source>
</evidence>
<evidence type="ECO:0000313" key="4">
    <source>
        <dbReference type="Proteomes" id="UP000007322"/>
    </source>
</evidence>
<dbReference type="OrthoDB" id="5840532at2759"/>
<dbReference type="Proteomes" id="UP000007322">
    <property type="component" value="Chromosome 4"/>
</dbReference>
<gene>
    <name evidence="3" type="ORF">MYCTH_2306214</name>
</gene>
<reference evidence="3 4" key="1">
    <citation type="journal article" date="2011" name="Nat. Biotechnol.">
        <title>Comparative genomic analysis of the thermophilic biomass-degrading fungi Myceliophthora thermophila and Thielavia terrestris.</title>
        <authorList>
            <person name="Berka R.M."/>
            <person name="Grigoriev I.V."/>
            <person name="Otillar R."/>
            <person name="Salamov A."/>
            <person name="Grimwood J."/>
            <person name="Reid I."/>
            <person name="Ishmael N."/>
            <person name="John T."/>
            <person name="Darmond C."/>
            <person name="Moisan M.-C."/>
            <person name="Henrissat B."/>
            <person name="Coutinho P.M."/>
            <person name="Lombard V."/>
            <person name="Natvig D.O."/>
            <person name="Lindquist E."/>
            <person name="Schmutz J."/>
            <person name="Lucas S."/>
            <person name="Harris P."/>
            <person name="Powlowski J."/>
            <person name="Bellemare A."/>
            <person name="Taylor D."/>
            <person name="Butler G."/>
            <person name="de Vries R.P."/>
            <person name="Allijn I.E."/>
            <person name="van den Brink J."/>
            <person name="Ushinsky S."/>
            <person name="Storms R."/>
            <person name="Powell A.J."/>
            <person name="Paulsen I.T."/>
            <person name="Elbourne L.D.H."/>
            <person name="Baker S.E."/>
            <person name="Magnuson J."/>
            <person name="LaBoissiere S."/>
            <person name="Clutterbuck A.J."/>
            <person name="Martinez D."/>
            <person name="Wogulis M."/>
            <person name="de Leon A.L."/>
            <person name="Rey M.W."/>
            <person name="Tsang A."/>
        </authorList>
    </citation>
    <scope>NUCLEOTIDE SEQUENCE [LARGE SCALE GENOMIC DNA]</scope>
    <source>
        <strain evidence="4">ATCC 42464 / BCRC 31852 / DSM 1799</strain>
    </source>
</reference>
<dbReference type="CDD" id="cd02231">
    <property type="entry name" value="cupin_BLL6423-like"/>
    <property type="match status" value="1"/>
</dbReference>
<name>G2QH54_THET4</name>
<dbReference type="InterPro" id="IPR047142">
    <property type="entry name" value="OryJ/VirC-like"/>
</dbReference>
<feature type="compositionally biased region" description="Low complexity" evidence="1">
    <location>
        <begin position="14"/>
        <end position="28"/>
    </location>
</feature>
<feature type="compositionally biased region" description="Polar residues" evidence="1">
    <location>
        <begin position="1"/>
        <end position="13"/>
    </location>
</feature>
<dbReference type="VEuPathDB" id="FungiDB:MYCTH_2306214"/>
<dbReference type="AlphaFoldDB" id="G2QH54"/>
<feature type="region of interest" description="Disordered" evidence="1">
    <location>
        <begin position="1"/>
        <end position="37"/>
    </location>
</feature>
<proteinExistence type="predicted"/>
<dbReference type="RefSeq" id="XP_003663959.1">
    <property type="nucleotide sequence ID" value="XM_003663911.1"/>
</dbReference>
<dbReference type="PANTHER" id="PTHR36156:SF2">
    <property type="entry name" value="CUPIN TYPE-2 DOMAIN-CONTAINING PROTEIN"/>
    <property type="match status" value="1"/>
</dbReference>
<dbReference type="eggNOG" id="ENOG502S90D">
    <property type="taxonomic scope" value="Eukaryota"/>
</dbReference>
<dbReference type="InterPro" id="IPR011051">
    <property type="entry name" value="RmlC_Cupin_sf"/>
</dbReference>
<dbReference type="HOGENOM" id="CLU_096188_0_0_1"/>
<dbReference type="InterPro" id="IPR013096">
    <property type="entry name" value="Cupin_2"/>
</dbReference>
<evidence type="ECO:0000259" key="2">
    <source>
        <dbReference type="Pfam" id="PF07883"/>
    </source>
</evidence>
<feature type="region of interest" description="Disordered" evidence="1">
    <location>
        <begin position="193"/>
        <end position="212"/>
    </location>
</feature>
<dbReference type="EMBL" id="CP003005">
    <property type="protein sequence ID" value="AEO58714.1"/>
    <property type="molecule type" value="Genomic_DNA"/>
</dbReference>
<dbReference type="OMA" id="ETEWTRM"/>
<dbReference type="Gene3D" id="2.60.120.10">
    <property type="entry name" value="Jelly Rolls"/>
    <property type="match status" value="1"/>
</dbReference>
<feature type="domain" description="Cupin type-2" evidence="2">
    <location>
        <begin position="112"/>
        <end position="180"/>
    </location>
</feature>
<organism evidence="3 4">
    <name type="scientific">Thermothelomyces thermophilus (strain ATCC 42464 / BCRC 31852 / DSM 1799)</name>
    <name type="common">Sporotrichum thermophile</name>
    <dbReference type="NCBI Taxonomy" id="573729"/>
    <lineage>
        <taxon>Eukaryota</taxon>
        <taxon>Fungi</taxon>
        <taxon>Dikarya</taxon>
        <taxon>Ascomycota</taxon>
        <taxon>Pezizomycotina</taxon>
        <taxon>Sordariomycetes</taxon>
        <taxon>Sordariomycetidae</taxon>
        <taxon>Sordariales</taxon>
        <taxon>Chaetomiaceae</taxon>
        <taxon>Thermothelomyces</taxon>
    </lineage>
</organism>
<dbReference type="Pfam" id="PF07883">
    <property type="entry name" value="Cupin_2"/>
    <property type="match status" value="1"/>
</dbReference>
<dbReference type="GeneID" id="11513434"/>
<evidence type="ECO:0000256" key="1">
    <source>
        <dbReference type="SAM" id="MobiDB-lite"/>
    </source>
</evidence>
<accession>G2QH54</accession>
<dbReference type="SUPFAM" id="SSF51182">
    <property type="entry name" value="RmlC-like cupins"/>
    <property type="match status" value="1"/>
</dbReference>
<dbReference type="KEGG" id="mtm:MYCTH_2306214"/>
<dbReference type="InterPro" id="IPR014710">
    <property type="entry name" value="RmlC-like_jellyroll"/>
</dbReference>
<keyword evidence="4" id="KW-1185">Reference proteome</keyword>
<sequence length="212" mass="22646">MTATSKPVTASGTAQDQAQEAASASSSAPISDLPQPTRFITTHNEAGQAVVHSETKFSWAPYDEGNLAFAVPYTTSAFPPELNGEADVAEHERVVASGTLGLVRPGGTVLRFVDFAPGYACGMHRTLSLDYGVVLEGEVDMVLDSGDRRTLRRGDVAVQRATQHQWVNRSQTQWARMLFVLQHCKPLVVAGQDVGEDLPPESGLPPSGNTGE</sequence>
<dbReference type="PANTHER" id="PTHR36156">
    <property type="entry name" value="SLR2101 PROTEIN"/>
    <property type="match status" value="1"/>
</dbReference>